<dbReference type="PANTHER" id="PTHR43852">
    <property type="entry name" value="NUCLEOTIDYLTRANSFERASE"/>
    <property type="match status" value="1"/>
</dbReference>
<evidence type="ECO:0000313" key="2">
    <source>
        <dbReference type="EMBL" id="MYG38668.1"/>
    </source>
</evidence>
<accession>A0A6B1F8H6</accession>
<protein>
    <submittedName>
        <fullName evidence="2">Nucleotidyltransferase domain-containing protein</fullName>
    </submittedName>
</protein>
<gene>
    <name evidence="2" type="ORF">F4162_06790</name>
</gene>
<keyword evidence="2" id="KW-0808">Transferase</keyword>
<proteinExistence type="predicted"/>
<comment type="caution">
    <text evidence="2">The sequence shown here is derived from an EMBL/GenBank/DDBJ whole genome shotgun (WGS) entry which is preliminary data.</text>
</comment>
<dbReference type="CDD" id="cd05403">
    <property type="entry name" value="NT_KNTase_like"/>
    <property type="match status" value="1"/>
</dbReference>
<dbReference type="GO" id="GO:0016740">
    <property type="term" value="F:transferase activity"/>
    <property type="evidence" value="ECO:0007669"/>
    <property type="project" value="UniProtKB-KW"/>
</dbReference>
<dbReference type="SUPFAM" id="SSF81301">
    <property type="entry name" value="Nucleotidyltransferase"/>
    <property type="match status" value="1"/>
</dbReference>
<reference evidence="2" key="1">
    <citation type="submission" date="2019-09" db="EMBL/GenBank/DDBJ databases">
        <title>Characterisation of the sponge microbiome using genome-centric metagenomics.</title>
        <authorList>
            <person name="Engelberts J.P."/>
            <person name="Robbins S.J."/>
            <person name="De Goeij J.M."/>
            <person name="Aranda M."/>
            <person name="Bell S.C."/>
            <person name="Webster N.S."/>
        </authorList>
    </citation>
    <scope>NUCLEOTIDE SEQUENCE</scope>
    <source>
        <strain evidence="2">SB0676_bin_10</strain>
    </source>
</reference>
<dbReference type="InterPro" id="IPR041633">
    <property type="entry name" value="Polbeta"/>
</dbReference>
<dbReference type="EMBL" id="VYDO01000221">
    <property type="protein sequence ID" value="MYG38668.1"/>
    <property type="molecule type" value="Genomic_DNA"/>
</dbReference>
<dbReference type="InterPro" id="IPR043519">
    <property type="entry name" value="NT_sf"/>
</dbReference>
<dbReference type="InterPro" id="IPR052930">
    <property type="entry name" value="TA_antitoxin_MntA"/>
</dbReference>
<feature type="non-terminal residue" evidence="2">
    <location>
        <position position="97"/>
    </location>
</feature>
<name>A0A6B1F8H6_9SYNE</name>
<dbReference type="PANTHER" id="PTHR43852:SF3">
    <property type="entry name" value="NUCLEOTIDYLTRANSFERASE"/>
    <property type="match status" value="1"/>
</dbReference>
<sequence>MSDGLKAQHRAAIIATLAANRRVEKAVLFGSQAMGTNTVTSDVDIALFGPQLTLTDQAKLAAACEELPMAQSVDLVLHSTIDNPALVEHIRSHGVEW</sequence>
<dbReference type="AlphaFoldDB" id="A0A6B1F8H6"/>
<dbReference type="Gene3D" id="3.30.460.10">
    <property type="entry name" value="Beta Polymerase, domain 2"/>
    <property type="match status" value="1"/>
</dbReference>
<dbReference type="Pfam" id="PF18765">
    <property type="entry name" value="Polbeta"/>
    <property type="match status" value="1"/>
</dbReference>
<organism evidence="2">
    <name type="scientific">Synechococcus sp. SB0676_bin_10</name>
    <dbReference type="NCBI Taxonomy" id="2604869"/>
    <lineage>
        <taxon>Bacteria</taxon>
        <taxon>Bacillati</taxon>
        <taxon>Cyanobacteriota</taxon>
        <taxon>Cyanophyceae</taxon>
        <taxon>Synechococcales</taxon>
        <taxon>Synechococcaceae</taxon>
        <taxon>Synechococcus</taxon>
    </lineage>
</organism>
<evidence type="ECO:0000259" key="1">
    <source>
        <dbReference type="Pfam" id="PF18765"/>
    </source>
</evidence>
<feature type="domain" description="Polymerase beta nucleotidyltransferase" evidence="1">
    <location>
        <begin position="13"/>
        <end position="94"/>
    </location>
</feature>